<dbReference type="InterPro" id="IPR029044">
    <property type="entry name" value="Nucleotide-diphossugar_trans"/>
</dbReference>
<accession>A0A5C5GGV0</accession>
<gene>
    <name evidence="2" type="ORF">FHY64_08330</name>
</gene>
<keyword evidence="2" id="KW-0808">Transferase</keyword>
<dbReference type="OrthoDB" id="5291101at2"/>
<reference evidence="2 3" key="1">
    <citation type="submission" date="2019-06" db="EMBL/GenBank/DDBJ databases">
        <title>Genome of new Rhodobacteraceae sp. SM1903.</title>
        <authorList>
            <person name="Ren X."/>
        </authorList>
    </citation>
    <scope>NUCLEOTIDE SEQUENCE [LARGE SCALE GENOMIC DNA]</scope>
    <source>
        <strain evidence="2 3">SM1903</strain>
    </source>
</reference>
<sequence>MPAYNEAANIAAAIEEVHRLVMPHVRTAEIIVVDDGSTDDTAALLKGLEAKHAALRVVRQENAGHGPALMRGITESDADLLLLLDSDRQIDLAAFPAHLGRMKANALDALLGVRTPRNDPTSRRLLSRMMRRIIAARFGRAPRDAGAPYKLIRTETWRRHVAPHVAADASVPSVLAAIILLNGTEARTEEVEVMHKARAAGRSTLNLRRISALSSRAVTEIRQLHGKLGRRTP</sequence>
<protein>
    <submittedName>
        <fullName evidence="2">Glycosyltransferase</fullName>
    </submittedName>
</protein>
<dbReference type="PANTHER" id="PTHR48090">
    <property type="entry name" value="UNDECAPRENYL-PHOSPHATE 4-DEOXY-4-FORMAMIDO-L-ARABINOSE TRANSFERASE-RELATED"/>
    <property type="match status" value="1"/>
</dbReference>
<keyword evidence="3" id="KW-1185">Reference proteome</keyword>
<name>A0A5C5GGV0_9RHOB</name>
<evidence type="ECO:0000259" key="1">
    <source>
        <dbReference type="Pfam" id="PF00535"/>
    </source>
</evidence>
<dbReference type="InterPro" id="IPR050256">
    <property type="entry name" value="Glycosyltransferase_2"/>
</dbReference>
<evidence type="ECO:0000313" key="3">
    <source>
        <dbReference type="Proteomes" id="UP000314011"/>
    </source>
</evidence>
<feature type="domain" description="Glycosyltransferase 2-like" evidence="1">
    <location>
        <begin position="1"/>
        <end position="133"/>
    </location>
</feature>
<dbReference type="InterPro" id="IPR001173">
    <property type="entry name" value="Glyco_trans_2-like"/>
</dbReference>
<dbReference type="AlphaFoldDB" id="A0A5C5GGV0"/>
<evidence type="ECO:0000313" key="2">
    <source>
        <dbReference type="EMBL" id="TNY33267.1"/>
    </source>
</evidence>
<comment type="caution">
    <text evidence="2">The sequence shown here is derived from an EMBL/GenBank/DDBJ whole genome shotgun (WGS) entry which is preliminary data.</text>
</comment>
<organism evidence="2 3">
    <name type="scientific">Pelagovum pacificum</name>
    <dbReference type="NCBI Taxonomy" id="2588711"/>
    <lineage>
        <taxon>Bacteria</taxon>
        <taxon>Pseudomonadati</taxon>
        <taxon>Pseudomonadota</taxon>
        <taxon>Alphaproteobacteria</taxon>
        <taxon>Rhodobacterales</taxon>
        <taxon>Paracoccaceae</taxon>
        <taxon>Pelagovum</taxon>
    </lineage>
</organism>
<dbReference type="SUPFAM" id="SSF53448">
    <property type="entry name" value="Nucleotide-diphospho-sugar transferases"/>
    <property type="match status" value="1"/>
</dbReference>
<dbReference type="PANTHER" id="PTHR48090:SF6">
    <property type="entry name" value="SLR5056 PROTEIN"/>
    <property type="match status" value="1"/>
</dbReference>
<proteinExistence type="predicted"/>
<dbReference type="Proteomes" id="UP000314011">
    <property type="component" value="Unassembled WGS sequence"/>
</dbReference>
<dbReference type="GO" id="GO:0016740">
    <property type="term" value="F:transferase activity"/>
    <property type="evidence" value="ECO:0007669"/>
    <property type="project" value="UniProtKB-KW"/>
</dbReference>
<dbReference type="EMBL" id="VFFF01000001">
    <property type="protein sequence ID" value="TNY33267.1"/>
    <property type="molecule type" value="Genomic_DNA"/>
</dbReference>
<dbReference type="Pfam" id="PF00535">
    <property type="entry name" value="Glycos_transf_2"/>
    <property type="match status" value="1"/>
</dbReference>
<dbReference type="Gene3D" id="3.90.550.10">
    <property type="entry name" value="Spore Coat Polysaccharide Biosynthesis Protein SpsA, Chain A"/>
    <property type="match status" value="1"/>
</dbReference>